<dbReference type="EMBL" id="CP111021">
    <property type="protein sequence ID" value="WAR17753.1"/>
    <property type="molecule type" value="Genomic_DNA"/>
</dbReference>
<feature type="compositionally biased region" description="Acidic residues" evidence="2">
    <location>
        <begin position="233"/>
        <end position="247"/>
    </location>
</feature>
<proteinExistence type="predicted"/>
<sequence>MDKREKSALRSAYQLVANELILDEDFFASLKQKKIFTDTMLGIIKGETTDRKKVYKMLELLEKRGPQAFENFVAILKENYDQEHHLSHPIPPLHSIQYELQQADYSFTDNSPRPDTFRQTSVPHGASPRFHALCPPNLQIPISAHCIEDGQLRFFPYHLHPHHGFQTHLKTGVDNTDHHGKSLENIKSGKEQQTNKAEEGKYKDACNSPIGEIELHVPRKIASDATEQRIPDNDESSAEDEEEDQDFEEIRSQTSEEGSVRLQLEENKYSESNYQLDAPEKINKGLNDKSPTKPDGTAQVNVTLDDADDDEFPSSEVFYERARRPSSCQSYFHDDMQKAVGEVRTSRIQSEMQVNTKEDENEDTMTRTESSFSQTSDYQEILDRMKTLYFKLATANAGSDDIEEDCENQITFDILEDEIDRLIGKLSDSDDNKLMQECITLFPEKERRQPLNICIENLLEMNKNMQEKLSTKSKEIDRMVYDMWNHQKDMKNIEKLKNIKDTLSQENKELKTTNQEINFRLNEQLRQVVQRDRRIEELEGKIRELKQKKSMLLGQKRGNILTSNKRPTMTMTQVPRRMPTEPRNPGIQASTSTNQTPPQRSVNTALRRSCSTTRR</sequence>
<accession>A0ABY7FAP5</accession>
<feature type="region of interest" description="Disordered" evidence="2">
    <location>
        <begin position="169"/>
        <end position="299"/>
    </location>
</feature>
<feature type="compositionally biased region" description="Basic and acidic residues" evidence="2">
    <location>
        <begin position="175"/>
        <end position="190"/>
    </location>
</feature>
<organism evidence="4 5">
    <name type="scientific">Mya arenaria</name>
    <name type="common">Soft-shell clam</name>
    <dbReference type="NCBI Taxonomy" id="6604"/>
    <lineage>
        <taxon>Eukaryota</taxon>
        <taxon>Metazoa</taxon>
        <taxon>Spiralia</taxon>
        <taxon>Lophotrochozoa</taxon>
        <taxon>Mollusca</taxon>
        <taxon>Bivalvia</taxon>
        <taxon>Autobranchia</taxon>
        <taxon>Heteroconchia</taxon>
        <taxon>Euheterodonta</taxon>
        <taxon>Imparidentia</taxon>
        <taxon>Neoheterodontei</taxon>
        <taxon>Myida</taxon>
        <taxon>Myoidea</taxon>
        <taxon>Myidae</taxon>
        <taxon>Mya</taxon>
    </lineage>
</organism>
<dbReference type="Gene3D" id="1.10.533.10">
    <property type="entry name" value="Death Domain, Fas"/>
    <property type="match status" value="1"/>
</dbReference>
<evidence type="ECO:0000313" key="4">
    <source>
        <dbReference type="EMBL" id="WAR17753.1"/>
    </source>
</evidence>
<dbReference type="Pfam" id="PF00619">
    <property type="entry name" value="CARD"/>
    <property type="match status" value="1"/>
</dbReference>
<feature type="compositionally biased region" description="Basic and acidic residues" evidence="2">
    <location>
        <begin position="278"/>
        <end position="292"/>
    </location>
</feature>
<dbReference type="SUPFAM" id="SSF47986">
    <property type="entry name" value="DEATH domain"/>
    <property type="match status" value="1"/>
</dbReference>
<feature type="domain" description="CARD" evidence="3">
    <location>
        <begin position="1"/>
        <end position="78"/>
    </location>
</feature>
<evidence type="ECO:0000256" key="2">
    <source>
        <dbReference type="SAM" id="MobiDB-lite"/>
    </source>
</evidence>
<feature type="coiled-coil region" evidence="1">
    <location>
        <begin position="455"/>
        <end position="555"/>
    </location>
</feature>
<feature type="compositionally biased region" description="Polar residues" evidence="2">
    <location>
        <begin position="367"/>
        <end position="376"/>
    </location>
</feature>
<dbReference type="CDD" id="cd01671">
    <property type="entry name" value="CARD"/>
    <property type="match status" value="1"/>
</dbReference>
<dbReference type="InterPro" id="IPR001315">
    <property type="entry name" value="CARD"/>
</dbReference>
<dbReference type="InterPro" id="IPR011029">
    <property type="entry name" value="DEATH-like_dom_sf"/>
</dbReference>
<feature type="region of interest" description="Disordered" evidence="2">
    <location>
        <begin position="353"/>
        <end position="376"/>
    </location>
</feature>
<gene>
    <name evidence="4" type="ORF">MAR_032347</name>
</gene>
<evidence type="ECO:0000313" key="5">
    <source>
        <dbReference type="Proteomes" id="UP001164746"/>
    </source>
</evidence>
<protein>
    <recommendedName>
        <fullName evidence="3">CARD domain-containing protein</fullName>
    </recommendedName>
</protein>
<name>A0ABY7FAP5_MYAAR</name>
<feature type="region of interest" description="Disordered" evidence="2">
    <location>
        <begin position="566"/>
        <end position="615"/>
    </location>
</feature>
<evidence type="ECO:0000259" key="3">
    <source>
        <dbReference type="PROSITE" id="PS50209"/>
    </source>
</evidence>
<dbReference type="PROSITE" id="PS50209">
    <property type="entry name" value="CARD"/>
    <property type="match status" value="1"/>
</dbReference>
<keyword evidence="1" id="KW-0175">Coiled coil</keyword>
<dbReference type="Proteomes" id="UP001164746">
    <property type="component" value="Chromosome 10"/>
</dbReference>
<reference evidence="4" key="1">
    <citation type="submission" date="2022-11" db="EMBL/GenBank/DDBJ databases">
        <title>Centuries of genome instability and evolution in soft-shell clam transmissible cancer (bioRxiv).</title>
        <authorList>
            <person name="Hart S.F.M."/>
            <person name="Yonemitsu M.A."/>
            <person name="Giersch R.M."/>
            <person name="Beal B.F."/>
            <person name="Arriagada G."/>
            <person name="Davis B.W."/>
            <person name="Ostrander E.A."/>
            <person name="Goff S.P."/>
            <person name="Metzger M.J."/>
        </authorList>
    </citation>
    <scope>NUCLEOTIDE SEQUENCE</scope>
    <source>
        <strain evidence="4">MELC-2E11</strain>
        <tissue evidence="4">Siphon/mantle</tissue>
    </source>
</reference>
<keyword evidence="5" id="KW-1185">Reference proteome</keyword>
<feature type="compositionally biased region" description="Polar residues" evidence="2">
    <location>
        <begin position="587"/>
        <end position="615"/>
    </location>
</feature>
<evidence type="ECO:0000256" key="1">
    <source>
        <dbReference type="SAM" id="Coils"/>
    </source>
</evidence>